<proteinExistence type="predicted"/>
<feature type="domain" description="Core-binding (CB)" evidence="3">
    <location>
        <begin position="16"/>
        <end position="102"/>
    </location>
</feature>
<dbReference type="GO" id="GO:0003677">
    <property type="term" value="F:DNA binding"/>
    <property type="evidence" value="ECO:0007669"/>
    <property type="project" value="UniProtKB-UniRule"/>
</dbReference>
<dbReference type="Pfam" id="PF12835">
    <property type="entry name" value="Integrase_1"/>
    <property type="match status" value="1"/>
</dbReference>
<gene>
    <name evidence="4" type="ORF">F8B77_15700</name>
</gene>
<dbReference type="InterPro" id="IPR044068">
    <property type="entry name" value="CB"/>
</dbReference>
<name>A0A6N6RPJ3_9GAMM</name>
<dbReference type="SUPFAM" id="SSF56349">
    <property type="entry name" value="DNA breaking-rejoining enzymes"/>
    <property type="match status" value="1"/>
</dbReference>
<evidence type="ECO:0000313" key="5">
    <source>
        <dbReference type="Proteomes" id="UP000434870"/>
    </source>
</evidence>
<evidence type="ECO:0000256" key="1">
    <source>
        <dbReference type="ARBA" id="ARBA00022908"/>
    </source>
</evidence>
<keyword evidence="2" id="KW-0238">DNA-binding</keyword>
<sequence length="319" mass="36172">MNRNMNARNFGLRSSNMSRALVTAYQMKENGDNSKNQCKTALNDFAKHLKEDQGINDLKKVEKSHVLSYANELNNKFENDQISASSAQNYLSKVNVALENARLDRDCRVDGVREAGLPKRTGIATYDHSVDKESHETALSQVPDRLSVQLELQRELGLRFKESSLIDAKNTLDHAVKNGIIRVENGTKGGKLREFKVSSDKQLTALKNAAAIQCNDRSLIPSDMKWSQYQSQCYREIQQTNIKFHGERHNYANDRYEKISGVKSPVRSQEKHGKSHLQYIANEKNITLADAKILDHNTRLQISNELGHERVSITNNYLG</sequence>
<accession>A0A6N6RPJ3</accession>
<protein>
    <submittedName>
        <fullName evidence="4">Integrase</fullName>
    </submittedName>
</protein>
<dbReference type="EMBL" id="WBVP01000024">
    <property type="protein sequence ID" value="KAB2823395.1"/>
    <property type="molecule type" value="Genomic_DNA"/>
</dbReference>
<evidence type="ECO:0000313" key="4">
    <source>
        <dbReference type="EMBL" id="KAB2823395.1"/>
    </source>
</evidence>
<dbReference type="Proteomes" id="UP000434870">
    <property type="component" value="Unassembled WGS sequence"/>
</dbReference>
<evidence type="ECO:0000256" key="2">
    <source>
        <dbReference type="PROSITE-ProRule" id="PRU01248"/>
    </source>
</evidence>
<keyword evidence="1" id="KW-0229">DNA integration</keyword>
<organism evidence="4 5">
    <name type="scientific">Aliivibrio finisterrensis</name>
    <dbReference type="NCBI Taxonomy" id="511998"/>
    <lineage>
        <taxon>Bacteria</taxon>
        <taxon>Pseudomonadati</taxon>
        <taxon>Pseudomonadota</taxon>
        <taxon>Gammaproteobacteria</taxon>
        <taxon>Vibrionales</taxon>
        <taxon>Vibrionaceae</taxon>
        <taxon>Aliivibrio</taxon>
    </lineage>
</organism>
<dbReference type="GO" id="GO:0015074">
    <property type="term" value="P:DNA integration"/>
    <property type="evidence" value="ECO:0007669"/>
    <property type="project" value="UniProtKB-KW"/>
</dbReference>
<dbReference type="InterPro" id="IPR011010">
    <property type="entry name" value="DNA_brk_join_enz"/>
</dbReference>
<dbReference type="InterPro" id="IPR024456">
    <property type="entry name" value="Integrase_catalytic_putative"/>
</dbReference>
<reference evidence="4 5" key="1">
    <citation type="submission" date="2019-09" db="EMBL/GenBank/DDBJ databases">
        <title>Genome of Aliivibrio finisterrensis LMG 23869 (type strain).</title>
        <authorList>
            <person name="Bowman J.P."/>
        </authorList>
    </citation>
    <scope>NUCLEOTIDE SEQUENCE [LARGE SCALE GENOMIC DNA]</scope>
    <source>
        <strain evidence="4 5">LMG 23869</strain>
    </source>
</reference>
<dbReference type="AlphaFoldDB" id="A0A6N6RPJ3"/>
<dbReference type="PROSITE" id="PS51900">
    <property type="entry name" value="CB"/>
    <property type="match status" value="1"/>
</dbReference>
<evidence type="ECO:0000259" key="3">
    <source>
        <dbReference type="PROSITE" id="PS51900"/>
    </source>
</evidence>
<comment type="caution">
    <text evidence="4">The sequence shown here is derived from an EMBL/GenBank/DDBJ whole genome shotgun (WGS) entry which is preliminary data.</text>
</comment>